<evidence type="ECO:0000313" key="2">
    <source>
        <dbReference type="EMBL" id="MCD9640605.1"/>
    </source>
</evidence>
<dbReference type="Proteomes" id="UP000823775">
    <property type="component" value="Unassembled WGS sequence"/>
</dbReference>
<feature type="compositionally biased region" description="Basic and acidic residues" evidence="1">
    <location>
        <begin position="1"/>
        <end position="12"/>
    </location>
</feature>
<evidence type="ECO:0000256" key="1">
    <source>
        <dbReference type="SAM" id="MobiDB-lite"/>
    </source>
</evidence>
<feature type="region of interest" description="Disordered" evidence="1">
    <location>
        <begin position="1"/>
        <end position="27"/>
    </location>
</feature>
<proteinExistence type="predicted"/>
<evidence type="ECO:0000313" key="3">
    <source>
        <dbReference type="Proteomes" id="UP000823775"/>
    </source>
</evidence>
<organism evidence="2 3">
    <name type="scientific">Datura stramonium</name>
    <name type="common">Jimsonweed</name>
    <name type="synonym">Common thornapple</name>
    <dbReference type="NCBI Taxonomy" id="4076"/>
    <lineage>
        <taxon>Eukaryota</taxon>
        <taxon>Viridiplantae</taxon>
        <taxon>Streptophyta</taxon>
        <taxon>Embryophyta</taxon>
        <taxon>Tracheophyta</taxon>
        <taxon>Spermatophyta</taxon>
        <taxon>Magnoliopsida</taxon>
        <taxon>eudicotyledons</taxon>
        <taxon>Gunneridae</taxon>
        <taxon>Pentapetalae</taxon>
        <taxon>asterids</taxon>
        <taxon>lamiids</taxon>
        <taxon>Solanales</taxon>
        <taxon>Solanaceae</taxon>
        <taxon>Solanoideae</taxon>
        <taxon>Datureae</taxon>
        <taxon>Datura</taxon>
    </lineage>
</organism>
<comment type="caution">
    <text evidence="2">The sequence shown here is derived from an EMBL/GenBank/DDBJ whole genome shotgun (WGS) entry which is preliminary data.</text>
</comment>
<sequence>MERDGRESKRVAQEGAHGQGRQGAQVAQGAGGPLRFFAMSIKDIDASNSVVTDIIIVNSHGAYALIDPGSMYS</sequence>
<keyword evidence="3" id="KW-1185">Reference proteome</keyword>
<accession>A0ABS8V3F9</accession>
<dbReference type="EMBL" id="JACEIK010003160">
    <property type="protein sequence ID" value="MCD9640605.1"/>
    <property type="molecule type" value="Genomic_DNA"/>
</dbReference>
<protein>
    <recommendedName>
        <fullName evidence="4">MBL fold metallo-hydrolase</fullName>
    </recommendedName>
</protein>
<name>A0ABS8V3F9_DATST</name>
<reference evidence="2 3" key="1">
    <citation type="journal article" date="2021" name="BMC Genomics">
        <title>Datura genome reveals duplications of psychoactive alkaloid biosynthetic genes and high mutation rate following tissue culture.</title>
        <authorList>
            <person name="Rajewski A."/>
            <person name="Carter-House D."/>
            <person name="Stajich J."/>
            <person name="Litt A."/>
        </authorList>
    </citation>
    <scope>NUCLEOTIDE SEQUENCE [LARGE SCALE GENOMIC DNA]</scope>
    <source>
        <strain evidence="2">AR-01</strain>
    </source>
</reference>
<evidence type="ECO:0008006" key="4">
    <source>
        <dbReference type="Google" id="ProtNLM"/>
    </source>
</evidence>
<gene>
    <name evidence="2" type="ORF">HAX54_026011</name>
</gene>
<feature type="non-terminal residue" evidence="2">
    <location>
        <position position="73"/>
    </location>
</feature>